<dbReference type="STRING" id="1148.gene:10497888"/>
<name>P73007_SYNY3</name>
<dbReference type="PROSITE" id="PS50851">
    <property type="entry name" value="CHEW"/>
    <property type="match status" value="1"/>
</dbReference>
<dbReference type="Gene3D" id="2.40.50.180">
    <property type="entry name" value="CheA-289, Domain 4"/>
    <property type="match status" value="1"/>
</dbReference>
<dbReference type="GO" id="GO:0005829">
    <property type="term" value="C:cytosol"/>
    <property type="evidence" value="ECO:0000318"/>
    <property type="project" value="GO_Central"/>
</dbReference>
<dbReference type="AlphaFoldDB" id="P73007"/>
<dbReference type="InParanoid" id="P73007"/>
<dbReference type="SUPFAM" id="SSF50341">
    <property type="entry name" value="CheW-like"/>
    <property type="match status" value="1"/>
</dbReference>
<dbReference type="eggNOG" id="COG0835">
    <property type="taxonomic scope" value="Bacteria"/>
</dbReference>
<dbReference type="PANTHER" id="PTHR22617">
    <property type="entry name" value="CHEMOTAXIS SENSOR HISTIDINE KINASE-RELATED"/>
    <property type="match status" value="1"/>
</dbReference>
<dbReference type="PANTHER" id="PTHR22617:SF23">
    <property type="entry name" value="CHEMOTAXIS PROTEIN CHEW"/>
    <property type="match status" value="1"/>
</dbReference>
<dbReference type="IntAct" id="P73007">
    <property type="interactions" value="1"/>
</dbReference>
<sequence length="187" mass="20682">MGKSMVSSNSADIFVDGKQELDPAFQELQALEGELHLRFYLPSREEFALPAVSIREVMQQEPDRITPIPNASPLLLGTINLRGQVIWVADLGRFLGNNANLNTDRAEIPVIAVEDQETLLGLAIDSLGNMEWLDTDNLQPANDVPDHIAPYVQGEWQIPANDAPSSPPQILRLLDHVALLRSARWAT</sequence>
<dbReference type="InterPro" id="IPR036061">
    <property type="entry name" value="CheW-like_dom_sf"/>
</dbReference>
<dbReference type="KEGG" id="syn:slr1043"/>
<accession>P73007</accession>
<dbReference type="FunCoup" id="P73007">
    <property type="interactions" value="98"/>
</dbReference>
<dbReference type="PaxDb" id="1148-1652102"/>
<proteinExistence type="predicted"/>
<evidence type="ECO:0000259" key="1">
    <source>
        <dbReference type="PROSITE" id="PS50851"/>
    </source>
</evidence>
<dbReference type="PhylomeDB" id="P73007"/>
<dbReference type="PIR" id="S74987">
    <property type="entry name" value="S74987"/>
</dbReference>
<dbReference type="InterPro" id="IPR039315">
    <property type="entry name" value="CheW"/>
</dbReference>
<dbReference type="Proteomes" id="UP000001425">
    <property type="component" value="Chromosome"/>
</dbReference>
<evidence type="ECO:0000313" key="2">
    <source>
        <dbReference type="EMBL" id="BAA17027.1"/>
    </source>
</evidence>
<evidence type="ECO:0000313" key="3">
    <source>
        <dbReference type="Proteomes" id="UP000001425"/>
    </source>
</evidence>
<keyword evidence="3" id="KW-1185">Reference proteome</keyword>
<reference evidence="2 3" key="2">
    <citation type="journal article" date="1996" name="DNA Res.">
        <title>Sequence analysis of the genome of the unicellular cyanobacterium Synechocystis sp. strain PCC6803. II. Sequence determination of the entire genome and assignment of potential protein-coding regions.</title>
        <authorList>
            <person name="Kaneko T."/>
            <person name="Sato S."/>
            <person name="Kotani H."/>
            <person name="Tanaka A."/>
            <person name="Asamizu E."/>
            <person name="Nakamura Y."/>
            <person name="Miyajima N."/>
            <person name="Hirosawa M."/>
            <person name="Sugiura M."/>
            <person name="Sasamoto S."/>
            <person name="Kimura T."/>
            <person name="Hosouchi T."/>
            <person name="Matsuno A."/>
            <person name="Muraki A."/>
            <person name="Nakazaki N."/>
            <person name="Naruo K."/>
            <person name="Okumura S."/>
            <person name="Shimpo S."/>
            <person name="Takeuchi C."/>
            <person name="Wada T."/>
            <person name="Watanabe A."/>
            <person name="Yamada M."/>
            <person name="Yasuda M."/>
            <person name="Tabata S."/>
        </authorList>
    </citation>
    <scope>NUCLEOTIDE SEQUENCE [LARGE SCALE GENOMIC DNA]</scope>
    <source>
        <strain evidence="3">ATCC 27184 / PCC 6803 / Kazusa</strain>
    </source>
</reference>
<gene>
    <name evidence="2" type="ordered locus">slr1043</name>
</gene>
<dbReference type="GO" id="GO:0007165">
    <property type="term" value="P:signal transduction"/>
    <property type="evidence" value="ECO:0007669"/>
    <property type="project" value="InterPro"/>
</dbReference>
<dbReference type="EMBL" id="BA000022">
    <property type="protein sequence ID" value="BAA17027.1"/>
    <property type="molecule type" value="Genomic_DNA"/>
</dbReference>
<dbReference type="InterPro" id="IPR002545">
    <property type="entry name" value="CheW-lke_dom"/>
</dbReference>
<reference evidence="2 3" key="1">
    <citation type="journal article" date="1995" name="DNA Res.">
        <title>Sequence analysis of the genome of the unicellular cyanobacterium Synechocystis sp. strain PCC6803. I. Sequence features in the 1 Mb region from map positions 64% to 92% of the genome.</title>
        <authorList>
            <person name="Kaneko T."/>
            <person name="Tanaka A."/>
            <person name="Sato S."/>
            <person name="Kotani H."/>
            <person name="Sazuka T."/>
            <person name="Miyajima N."/>
            <person name="Sugiura M."/>
            <person name="Tabata S."/>
        </authorList>
    </citation>
    <scope>NUCLEOTIDE SEQUENCE [LARGE SCALE GENOMIC DNA]</scope>
    <source>
        <strain evidence="3">ATCC 27184 / PCC 6803 / Kazusa</strain>
    </source>
</reference>
<dbReference type="GO" id="GO:0006935">
    <property type="term" value="P:chemotaxis"/>
    <property type="evidence" value="ECO:0000318"/>
    <property type="project" value="GO_Central"/>
</dbReference>
<dbReference type="EnsemblBacteria" id="BAA17027">
    <property type="protein sequence ID" value="BAA17027"/>
    <property type="gene ID" value="BAA17027"/>
</dbReference>
<organism evidence="2 3">
    <name type="scientific">Synechocystis sp. (strain ATCC 27184 / PCC 6803 / Kazusa)</name>
    <dbReference type="NCBI Taxonomy" id="1111708"/>
    <lineage>
        <taxon>Bacteria</taxon>
        <taxon>Bacillati</taxon>
        <taxon>Cyanobacteriota</taxon>
        <taxon>Cyanophyceae</taxon>
        <taxon>Synechococcales</taxon>
        <taxon>Merismopediaceae</taxon>
        <taxon>Synechocystis</taxon>
    </lineage>
</organism>
<dbReference type="Pfam" id="PF01584">
    <property type="entry name" value="CheW"/>
    <property type="match status" value="1"/>
</dbReference>
<protein>
    <submittedName>
        <fullName evidence="2">Slr1043 protein</fullName>
    </submittedName>
</protein>
<dbReference type="Gene3D" id="2.30.30.40">
    <property type="entry name" value="SH3 Domains"/>
    <property type="match status" value="1"/>
</dbReference>
<feature type="domain" description="CheW-like" evidence="1">
    <location>
        <begin position="33"/>
        <end position="185"/>
    </location>
</feature>
<dbReference type="SMART" id="SM00260">
    <property type="entry name" value="CheW"/>
    <property type="match status" value="1"/>
</dbReference>